<evidence type="ECO:0000256" key="3">
    <source>
        <dbReference type="ARBA" id="ARBA00022691"/>
    </source>
</evidence>
<sequence length="351" mass="41018">MITNNKETILLDNYWDNFKERVNESIDCIEANRLPSLQRLTIHVTDSCNLSCEYCNMRFCSKIMKKETVIKIIDEYTEMGGDTIHFTGGEPSIVPYINEIFKYSKDKGLTVSSNTNGYKRMDTKNIDKLKTSFDCCSREEFNRTMGKDCFDEVVENMKYYSETMKGKMLSITAVLNRKTYKHMLELVKFVEDNYHVYNLYFSNYKGSNLDYAFTNEEITDMFENYIPKVLDYLKETGSEYSYKQLALYKPHDFINEQDRFAENKVIPCYIQLSEMTIDSDGVCHNCSHLYRDGVKPNKVFNVTDTHLNDCFKGLKKELKGNYTYLDCHCETGCNTNLIGFNKAVMAKRRIL</sequence>
<evidence type="ECO:0000256" key="2">
    <source>
        <dbReference type="ARBA" id="ARBA00022485"/>
    </source>
</evidence>
<reference evidence="9 10" key="1">
    <citation type="submission" date="2018-11" db="EMBL/GenBank/DDBJ databases">
        <title>Genome sequencing and assembly of Clostridium tagluense strain A121.</title>
        <authorList>
            <person name="Murakami T."/>
            <person name="Segawa T."/>
            <person name="Shcherbakova V.A."/>
            <person name="Mori H."/>
            <person name="Yoshimura Y."/>
        </authorList>
    </citation>
    <scope>NUCLEOTIDE SEQUENCE [LARGE SCALE GENOMIC DNA]</scope>
    <source>
        <strain evidence="9 10">A121</strain>
    </source>
</reference>
<feature type="domain" description="Radical SAM core" evidence="8">
    <location>
        <begin position="32"/>
        <end position="252"/>
    </location>
</feature>
<keyword evidence="3" id="KW-0949">S-adenosyl-L-methionine</keyword>
<dbReference type="InterPro" id="IPR013785">
    <property type="entry name" value="Aldolase_TIM"/>
</dbReference>
<evidence type="ECO:0000259" key="8">
    <source>
        <dbReference type="PROSITE" id="PS51918"/>
    </source>
</evidence>
<dbReference type="Gene3D" id="3.20.20.70">
    <property type="entry name" value="Aldolase class I"/>
    <property type="match status" value="1"/>
</dbReference>
<keyword evidence="10" id="KW-1185">Reference proteome</keyword>
<evidence type="ECO:0000256" key="7">
    <source>
        <dbReference type="ARBA" id="ARBA00023014"/>
    </source>
</evidence>
<dbReference type="AlphaFoldDB" id="A0A401UTV6"/>
<keyword evidence="4" id="KW-0479">Metal-binding</keyword>
<dbReference type="Pfam" id="PF04055">
    <property type="entry name" value="Radical_SAM"/>
    <property type="match status" value="1"/>
</dbReference>
<evidence type="ECO:0000256" key="4">
    <source>
        <dbReference type="ARBA" id="ARBA00022723"/>
    </source>
</evidence>
<gene>
    <name evidence="9" type="ORF">Ctaglu_45110</name>
</gene>
<keyword evidence="7" id="KW-0411">Iron-sulfur</keyword>
<dbReference type="PROSITE" id="PS51918">
    <property type="entry name" value="RADICAL_SAM"/>
    <property type="match status" value="1"/>
</dbReference>
<dbReference type="PANTHER" id="PTHR11228">
    <property type="entry name" value="RADICAL SAM DOMAIN PROTEIN"/>
    <property type="match status" value="1"/>
</dbReference>
<dbReference type="CDD" id="cd01335">
    <property type="entry name" value="Radical_SAM"/>
    <property type="match status" value="1"/>
</dbReference>
<keyword evidence="6" id="KW-0408">Iron</keyword>
<keyword evidence="2" id="KW-0004">4Fe-4S</keyword>
<dbReference type="PANTHER" id="PTHR11228:SF7">
    <property type="entry name" value="PQQA PEPTIDE CYCLASE"/>
    <property type="match status" value="1"/>
</dbReference>
<dbReference type="SFLD" id="SFLDS00029">
    <property type="entry name" value="Radical_SAM"/>
    <property type="match status" value="1"/>
</dbReference>
<dbReference type="GO" id="GO:0016491">
    <property type="term" value="F:oxidoreductase activity"/>
    <property type="evidence" value="ECO:0007669"/>
    <property type="project" value="UniProtKB-KW"/>
</dbReference>
<evidence type="ECO:0000256" key="5">
    <source>
        <dbReference type="ARBA" id="ARBA00023002"/>
    </source>
</evidence>
<dbReference type="PROSITE" id="PS01305">
    <property type="entry name" value="MOAA_NIFB_PQQE"/>
    <property type="match status" value="1"/>
</dbReference>
<keyword evidence="5" id="KW-0560">Oxidoreductase</keyword>
<comment type="cofactor">
    <cofactor evidence="1">
        <name>[4Fe-4S] cluster</name>
        <dbReference type="ChEBI" id="CHEBI:49883"/>
    </cofactor>
</comment>
<accession>A0A401UTV6</accession>
<proteinExistence type="predicted"/>
<dbReference type="SFLD" id="SFLDG01067">
    <property type="entry name" value="SPASM/twitch_domain_containing"/>
    <property type="match status" value="1"/>
</dbReference>
<comment type="caution">
    <text evidence="9">The sequence shown here is derived from an EMBL/GenBank/DDBJ whole genome shotgun (WGS) entry which is preliminary data.</text>
</comment>
<dbReference type="Proteomes" id="UP000287872">
    <property type="component" value="Unassembled WGS sequence"/>
</dbReference>
<dbReference type="GO" id="GO:0051539">
    <property type="term" value="F:4 iron, 4 sulfur cluster binding"/>
    <property type="evidence" value="ECO:0007669"/>
    <property type="project" value="UniProtKB-KW"/>
</dbReference>
<dbReference type="InterPro" id="IPR000385">
    <property type="entry name" value="MoaA_NifB_PqqE_Fe-S-bd_CS"/>
</dbReference>
<dbReference type="EMBL" id="BHYK01000045">
    <property type="protein sequence ID" value="GCD12888.1"/>
    <property type="molecule type" value="Genomic_DNA"/>
</dbReference>
<dbReference type="RefSeq" id="WP_125005944.1">
    <property type="nucleotide sequence ID" value="NZ_BHYK01000045.1"/>
</dbReference>
<dbReference type="GO" id="GO:0046872">
    <property type="term" value="F:metal ion binding"/>
    <property type="evidence" value="ECO:0007669"/>
    <property type="project" value="UniProtKB-KW"/>
</dbReference>
<evidence type="ECO:0000256" key="6">
    <source>
        <dbReference type="ARBA" id="ARBA00023004"/>
    </source>
</evidence>
<dbReference type="InterPro" id="IPR007197">
    <property type="entry name" value="rSAM"/>
</dbReference>
<name>A0A401UTV6_9CLOT</name>
<dbReference type="SUPFAM" id="SSF102114">
    <property type="entry name" value="Radical SAM enzymes"/>
    <property type="match status" value="1"/>
</dbReference>
<protein>
    <recommendedName>
        <fullName evidence="8">Radical SAM core domain-containing protein</fullName>
    </recommendedName>
</protein>
<organism evidence="9 10">
    <name type="scientific">Clostridium tagluense</name>
    <dbReference type="NCBI Taxonomy" id="360422"/>
    <lineage>
        <taxon>Bacteria</taxon>
        <taxon>Bacillati</taxon>
        <taxon>Bacillota</taxon>
        <taxon>Clostridia</taxon>
        <taxon>Eubacteriales</taxon>
        <taxon>Clostridiaceae</taxon>
        <taxon>Clostridium</taxon>
    </lineage>
</organism>
<dbReference type="InterPro" id="IPR050377">
    <property type="entry name" value="Radical_SAM_PqqE_MftC-like"/>
</dbReference>
<dbReference type="OrthoDB" id="9810775at2"/>
<evidence type="ECO:0000256" key="1">
    <source>
        <dbReference type="ARBA" id="ARBA00001966"/>
    </source>
</evidence>
<dbReference type="InterPro" id="IPR058240">
    <property type="entry name" value="rSAM_sf"/>
</dbReference>
<evidence type="ECO:0000313" key="10">
    <source>
        <dbReference type="Proteomes" id="UP000287872"/>
    </source>
</evidence>
<evidence type="ECO:0000313" key="9">
    <source>
        <dbReference type="EMBL" id="GCD12888.1"/>
    </source>
</evidence>